<dbReference type="InterPro" id="IPR036052">
    <property type="entry name" value="TrpB-like_PALP_sf"/>
</dbReference>
<dbReference type="CDD" id="cd01562">
    <property type="entry name" value="Thr-dehyd"/>
    <property type="match status" value="1"/>
</dbReference>
<keyword evidence="10" id="KW-0028">Amino-acid biosynthesis</keyword>
<dbReference type="PANTHER" id="PTHR48078:SF6">
    <property type="entry name" value="L-THREONINE DEHYDRATASE CATABOLIC TDCB"/>
    <property type="match status" value="1"/>
</dbReference>
<dbReference type="PROSITE" id="PS00165">
    <property type="entry name" value="DEHYDRATASE_SER_THR"/>
    <property type="match status" value="1"/>
</dbReference>
<protein>
    <recommendedName>
        <fullName evidence="8">L-threonine dehydratase catabolic TdcB</fullName>
        <ecNumber evidence="7">4.3.1.19</ecNumber>
    </recommendedName>
    <alternativeName>
        <fullName evidence="14">Threonine deaminase</fullName>
    </alternativeName>
</protein>
<dbReference type="InterPro" id="IPR002912">
    <property type="entry name" value="ACT_dom"/>
</dbReference>
<evidence type="ECO:0000313" key="18">
    <source>
        <dbReference type="Proteomes" id="UP000028042"/>
    </source>
</evidence>
<dbReference type="PATRIC" id="fig|1262449.3.peg.1081"/>
<dbReference type="InterPro" id="IPR000634">
    <property type="entry name" value="Ser/Thr_deHydtase_PyrdxlP-BS"/>
</dbReference>
<keyword evidence="11" id="KW-0663">Pyridoxal phosphate</keyword>
<evidence type="ECO:0000259" key="15">
    <source>
        <dbReference type="PROSITE" id="PS51671"/>
    </source>
</evidence>
<dbReference type="GO" id="GO:0006565">
    <property type="term" value="P:L-serine catabolic process"/>
    <property type="evidence" value="ECO:0007669"/>
    <property type="project" value="TreeGrafter"/>
</dbReference>
<dbReference type="GO" id="GO:0009097">
    <property type="term" value="P:isoleucine biosynthetic process"/>
    <property type="evidence" value="ECO:0007669"/>
    <property type="project" value="UniProtKB-UniPathway"/>
</dbReference>
<evidence type="ECO:0000256" key="10">
    <source>
        <dbReference type="ARBA" id="ARBA00022624"/>
    </source>
</evidence>
<dbReference type="GO" id="GO:0003941">
    <property type="term" value="F:L-serine ammonia-lyase activity"/>
    <property type="evidence" value="ECO:0007669"/>
    <property type="project" value="TreeGrafter"/>
</dbReference>
<comment type="pathway">
    <text evidence="4">Amino-acid degradation; L-threonine degradation via propanoate pathway; propanoate from L-threonine: step 1/4.</text>
</comment>
<feature type="domain" description="ACT" evidence="15">
    <location>
        <begin position="339"/>
        <end position="414"/>
    </location>
</feature>
<keyword evidence="9" id="KW-0021">Allosteric enzyme</keyword>
<comment type="catalytic activity">
    <reaction evidence="1">
        <text>L-threonine = 2-oxobutanoate + NH4(+)</text>
        <dbReference type="Rhea" id="RHEA:22108"/>
        <dbReference type="ChEBI" id="CHEBI:16763"/>
        <dbReference type="ChEBI" id="CHEBI:28938"/>
        <dbReference type="ChEBI" id="CHEBI:57926"/>
        <dbReference type="EC" id="4.3.1.19"/>
    </reaction>
</comment>
<dbReference type="InterPro" id="IPR005789">
    <property type="entry name" value="Thr_deHydtase_catblc"/>
</dbReference>
<evidence type="ECO:0000256" key="8">
    <source>
        <dbReference type="ARBA" id="ARBA00022248"/>
    </source>
</evidence>
<dbReference type="PROSITE" id="PS51671">
    <property type="entry name" value="ACT"/>
    <property type="match status" value="1"/>
</dbReference>
<evidence type="ECO:0000256" key="9">
    <source>
        <dbReference type="ARBA" id="ARBA00022533"/>
    </source>
</evidence>
<dbReference type="EMBL" id="CP009268">
    <property type="protein sequence ID" value="AJA52692.1"/>
    <property type="molecule type" value="Genomic_DNA"/>
</dbReference>
<dbReference type="GO" id="GO:0004794">
    <property type="term" value="F:threonine deaminase activity"/>
    <property type="evidence" value="ECO:0007669"/>
    <property type="project" value="UniProtKB-EC"/>
</dbReference>
<evidence type="ECO:0000256" key="7">
    <source>
        <dbReference type="ARBA" id="ARBA00012096"/>
    </source>
</evidence>
<dbReference type="Proteomes" id="UP000030905">
    <property type="component" value="Chromosome"/>
</dbReference>
<dbReference type="Gene3D" id="3.40.50.1100">
    <property type="match status" value="2"/>
</dbReference>
<evidence type="ECO:0000313" key="19">
    <source>
        <dbReference type="Proteomes" id="UP000030905"/>
    </source>
</evidence>
<dbReference type="eggNOG" id="COG1171">
    <property type="taxonomic scope" value="Bacteria"/>
</dbReference>
<evidence type="ECO:0000256" key="6">
    <source>
        <dbReference type="ARBA" id="ARBA00011447"/>
    </source>
</evidence>
<dbReference type="UniPathway" id="UPA00047">
    <property type="reaction ID" value="UER00054"/>
</dbReference>
<comment type="similarity">
    <text evidence="5">Belongs to the serine/threonine dehydratase family.</text>
</comment>
<dbReference type="InterPro" id="IPR001926">
    <property type="entry name" value="TrpB-like_PALP"/>
</dbReference>
<dbReference type="EC" id="4.3.1.19" evidence="7"/>
<comment type="cofactor">
    <cofactor evidence="2">
        <name>pyridoxal 5'-phosphate</name>
        <dbReference type="ChEBI" id="CHEBI:597326"/>
    </cofactor>
</comment>
<keyword evidence="12 16" id="KW-0456">Lyase</keyword>
<comment type="subunit">
    <text evidence="6">In the native structure, TdcB is in a dimeric form, whereas in the TdcB-AMP complex, it exists in a tetrameric form (dimer of dimers).</text>
</comment>
<evidence type="ECO:0000256" key="14">
    <source>
        <dbReference type="ARBA" id="ARBA00031427"/>
    </source>
</evidence>
<proteinExistence type="inferred from homology"/>
<dbReference type="NCBIfam" id="TIGR01127">
    <property type="entry name" value="ilvA_1Cterm"/>
    <property type="match status" value="1"/>
</dbReference>
<evidence type="ECO:0000313" key="17">
    <source>
        <dbReference type="EMBL" id="KRU11298.1"/>
    </source>
</evidence>
<evidence type="ECO:0000256" key="11">
    <source>
        <dbReference type="ARBA" id="ARBA00022898"/>
    </source>
</evidence>
<dbReference type="AlphaFoldDB" id="A0A0H3J5H5"/>
<organism evidence="16 19">
    <name type="scientific">Clostridium pasteurianum DSM 525 = ATCC 6013</name>
    <dbReference type="NCBI Taxonomy" id="1262449"/>
    <lineage>
        <taxon>Bacteria</taxon>
        <taxon>Bacillati</taxon>
        <taxon>Bacillota</taxon>
        <taxon>Clostridia</taxon>
        <taxon>Eubacteriales</taxon>
        <taxon>Clostridiaceae</taxon>
        <taxon>Clostridium</taxon>
    </lineage>
</organism>
<dbReference type="InterPro" id="IPR050147">
    <property type="entry name" value="Ser/Thr_Dehydratase"/>
</dbReference>
<gene>
    <name evidence="16" type="primary">tdcB</name>
    <name evidence="16" type="ORF">CLPA_c26370</name>
    <name evidence="17" type="ORF">CP6013_00545</name>
</gene>
<dbReference type="SUPFAM" id="SSF55021">
    <property type="entry name" value="ACT-like"/>
    <property type="match status" value="1"/>
</dbReference>
<dbReference type="RefSeq" id="WP_003442533.1">
    <property type="nucleotide sequence ID" value="NZ_ANZB01000003.1"/>
</dbReference>
<accession>A0A0H3J5H5</accession>
<evidence type="ECO:0000256" key="2">
    <source>
        <dbReference type="ARBA" id="ARBA00001933"/>
    </source>
</evidence>
<dbReference type="SUPFAM" id="SSF53686">
    <property type="entry name" value="Tryptophan synthase beta subunit-like PLP-dependent enzymes"/>
    <property type="match status" value="1"/>
</dbReference>
<keyword evidence="10" id="KW-0100">Branched-chain amino acid biosynthesis</keyword>
<dbReference type="Proteomes" id="UP000028042">
    <property type="component" value="Unassembled WGS sequence"/>
</dbReference>
<dbReference type="InterPro" id="IPR045865">
    <property type="entry name" value="ACT-like_dom_sf"/>
</dbReference>
<dbReference type="GO" id="GO:0030170">
    <property type="term" value="F:pyridoxal phosphate binding"/>
    <property type="evidence" value="ECO:0007669"/>
    <property type="project" value="InterPro"/>
</dbReference>
<comment type="pathway">
    <text evidence="3">Amino-acid biosynthesis; L-isoleucine biosynthesis; 2-oxobutanoate from L-threonine: step 1/1.</text>
</comment>
<evidence type="ECO:0000256" key="5">
    <source>
        <dbReference type="ARBA" id="ARBA00010869"/>
    </source>
</evidence>
<dbReference type="KEGG" id="cpat:CLPA_c26370"/>
<reference evidence="17 18" key="3">
    <citation type="journal article" name="Genome Announc.">
        <title>Improved Draft Genome Sequence of Clostridium pasteurianum Strain ATCC 6013 (DSM 525) Using a Hybrid Next-Generation Sequencing Approach.</title>
        <authorList>
            <person name="Pyne M.E."/>
            <person name="Utturkar S."/>
            <person name="Brown S.D."/>
            <person name="Moo-Young M."/>
            <person name="Chung D.A."/>
            <person name="Chou C.P."/>
        </authorList>
    </citation>
    <scope>NUCLEOTIDE SEQUENCE [LARGE SCALE GENOMIC DNA]</scope>
    <source>
        <strain evidence="17 18">ATCC 6013</strain>
    </source>
</reference>
<dbReference type="FunFam" id="3.40.50.1100:FF:000007">
    <property type="entry name" value="L-threonine dehydratase catabolic TdcB"/>
    <property type="match status" value="1"/>
</dbReference>
<dbReference type="GO" id="GO:0070689">
    <property type="term" value="P:L-threonine catabolic process to propionate"/>
    <property type="evidence" value="ECO:0007669"/>
    <property type="project" value="UniProtKB-UniPathway"/>
</dbReference>
<dbReference type="GeneID" id="93074769"/>
<evidence type="ECO:0000256" key="1">
    <source>
        <dbReference type="ARBA" id="ARBA00001274"/>
    </source>
</evidence>
<name>A0A0H3J5H5_CLOPA</name>
<sequence length="414" mass="44847">MEQSSVVEKENETNCITLNDVLEARERIKDICINTKLIYSSCFSKESGNEVYIKPENLQITGAFKLRGALNKISKLSDDQKKRGLIASSAGNHAQGVAYSASKLGIKATIVMPETTPLIKVQATKSYGVDVVLKGQIYDEAYEEAKRLERENGYTFIHPFDDLDVMAGQGTIALEIIDELKDVDAILVPIGGGGLISGISVAAKALNPNIKVIGVQSDGASAMKVSFDTGILTASDKVDTIADGAAVKQPGDKTFEVVKKYVDEIVTVSDAELIEAAFVLLEKHKLVAEATGVMSLAALKRLNFKGKKVVSLISGGNIDVVTIASMLNNGLLSRGRIFCFSVKLQDSPGQLLNISEILAKQKANVIKLDHNQFKAIDRLKDVMLEVTVETNGHEHIQEIVKALNEAGYDVYKVY</sequence>
<dbReference type="PANTHER" id="PTHR48078">
    <property type="entry name" value="THREONINE DEHYDRATASE, MITOCHONDRIAL-RELATED"/>
    <property type="match status" value="1"/>
</dbReference>
<evidence type="ECO:0000256" key="3">
    <source>
        <dbReference type="ARBA" id="ARBA00004810"/>
    </source>
</evidence>
<reference evidence="16 19" key="1">
    <citation type="journal article" date="2015" name="Genome Announc.">
        <title>Complete Genome Sequence of the Nitrogen-Fixing and Solvent-Producing Clostridium pasteurianum DSM 525.</title>
        <authorList>
            <person name="Poehlein A."/>
            <person name="Grosse-Honebrink A."/>
            <person name="Zhang Y."/>
            <person name="Minton N.P."/>
            <person name="Daniel R."/>
        </authorList>
    </citation>
    <scope>NUCLEOTIDE SEQUENCE [LARGE SCALE GENOMIC DNA]</scope>
    <source>
        <strain evidence="16">DSM 525</strain>
        <strain evidence="19">DSM 525 / ATCC 6013</strain>
    </source>
</reference>
<dbReference type="CDD" id="cd04886">
    <property type="entry name" value="ACT_ThrD-II-like"/>
    <property type="match status" value="1"/>
</dbReference>
<dbReference type="InterPro" id="IPR044561">
    <property type="entry name" value="ACT_ThrD-II-like"/>
</dbReference>
<dbReference type="KEGG" id="cpae:CPAST_c26370"/>
<dbReference type="UniPathway" id="UPA00052">
    <property type="reaction ID" value="UER00507"/>
</dbReference>
<evidence type="ECO:0000313" key="16">
    <source>
        <dbReference type="EMBL" id="AJA52692.1"/>
    </source>
</evidence>
<comment type="function">
    <text evidence="13">Catalyzes the anaerobic formation of alpha-ketobutyrate and ammonia from threonine in a two-step reaction. The first step involved a dehydration of threonine and a production of enamine intermediates (aminocrotonate), which tautomerizes to its imine form (iminobutyrate). Both intermediates are unstable and short-lived. The second step is the nonenzymatic hydrolysis of the enamine/imine intermediates to form 2-ketobutyrate and free ammonia. In the low water environment of the cell, the second step is accelerated by RidA.</text>
</comment>
<reference evidence="17" key="2">
    <citation type="submission" date="2015-10" db="EMBL/GenBank/DDBJ databases">
        <title>Improved Draft Genome Sequence of Clostridium pasteurianum Strain ATCC 6013 (DSM 525) Using a Hybrid Next-Generation Sequencing Approach.</title>
        <authorList>
            <person name="Pyne M.E."/>
            <person name="Utturkar S.M."/>
            <person name="Brown S.D."/>
            <person name="Moo-Young M."/>
            <person name="Chung D.A."/>
            <person name="Chou P.C."/>
        </authorList>
    </citation>
    <scope>NUCLEOTIDE SEQUENCE</scope>
    <source>
        <strain evidence="17">ATCC 6013</strain>
    </source>
</reference>
<keyword evidence="19" id="KW-1185">Reference proteome</keyword>
<dbReference type="Gene3D" id="3.30.70.260">
    <property type="match status" value="1"/>
</dbReference>
<evidence type="ECO:0000256" key="4">
    <source>
        <dbReference type="ARBA" id="ARBA00004958"/>
    </source>
</evidence>
<evidence type="ECO:0000256" key="12">
    <source>
        <dbReference type="ARBA" id="ARBA00023239"/>
    </source>
</evidence>
<keyword evidence="10" id="KW-0412">Isoleucine biosynthesis</keyword>
<dbReference type="EMBL" id="JPGY02000001">
    <property type="protein sequence ID" value="KRU11298.1"/>
    <property type="molecule type" value="Genomic_DNA"/>
</dbReference>
<dbReference type="FunFam" id="3.40.50.1100:FF:000005">
    <property type="entry name" value="Threonine dehydratase catabolic"/>
    <property type="match status" value="1"/>
</dbReference>
<evidence type="ECO:0000256" key="13">
    <source>
        <dbReference type="ARBA" id="ARBA00025527"/>
    </source>
</evidence>
<dbReference type="Pfam" id="PF00291">
    <property type="entry name" value="PALP"/>
    <property type="match status" value="1"/>
</dbReference>